<dbReference type="Gramene" id="OE9A078383T1">
    <property type="protein sequence ID" value="OE9A078383C1"/>
    <property type="gene ID" value="OE9A078383"/>
</dbReference>
<reference evidence="2 3" key="1">
    <citation type="submission" date="2019-12" db="EMBL/GenBank/DDBJ databases">
        <authorList>
            <person name="Alioto T."/>
            <person name="Alioto T."/>
            <person name="Gomez Garrido J."/>
        </authorList>
    </citation>
    <scope>NUCLEOTIDE SEQUENCE [LARGE SCALE GENOMIC DNA]</scope>
</reference>
<dbReference type="InterPro" id="IPR025724">
    <property type="entry name" value="GAG-pre-integrase_dom"/>
</dbReference>
<feature type="domain" description="GAG-pre-integrase" evidence="1">
    <location>
        <begin position="69"/>
        <end position="113"/>
    </location>
</feature>
<dbReference type="Pfam" id="PF13976">
    <property type="entry name" value="gag_pre-integrs"/>
    <property type="match status" value="1"/>
</dbReference>
<gene>
    <name evidence="2" type="ORF">OLEA9_A078383</name>
</gene>
<evidence type="ECO:0000259" key="1">
    <source>
        <dbReference type="Pfam" id="PF13976"/>
    </source>
</evidence>
<sequence length="118" mass="13491">MGKHMSCQVKGIGTITLRFDDNNELTLEQRNLISLGVLDDLNYNIVINKGYIKILRGFQLVVKAPKRHGLYILHTQNFFDNTSAAISGPNDKSQLWHKRLGHISDKDLQILKKTTCLW</sequence>
<proteinExistence type="predicted"/>
<organism evidence="2 3">
    <name type="scientific">Olea europaea subsp. europaea</name>
    <dbReference type="NCBI Taxonomy" id="158383"/>
    <lineage>
        <taxon>Eukaryota</taxon>
        <taxon>Viridiplantae</taxon>
        <taxon>Streptophyta</taxon>
        <taxon>Embryophyta</taxon>
        <taxon>Tracheophyta</taxon>
        <taxon>Spermatophyta</taxon>
        <taxon>Magnoliopsida</taxon>
        <taxon>eudicotyledons</taxon>
        <taxon>Gunneridae</taxon>
        <taxon>Pentapetalae</taxon>
        <taxon>asterids</taxon>
        <taxon>lamiids</taxon>
        <taxon>Lamiales</taxon>
        <taxon>Oleaceae</taxon>
        <taxon>Oleeae</taxon>
        <taxon>Olea</taxon>
    </lineage>
</organism>
<name>A0A8S0SW51_OLEEU</name>
<protein>
    <recommendedName>
        <fullName evidence="1">GAG-pre-integrase domain-containing protein</fullName>
    </recommendedName>
</protein>
<evidence type="ECO:0000313" key="3">
    <source>
        <dbReference type="Proteomes" id="UP000594638"/>
    </source>
</evidence>
<dbReference type="EMBL" id="CACTIH010005536">
    <property type="protein sequence ID" value="CAA2996850.1"/>
    <property type="molecule type" value="Genomic_DNA"/>
</dbReference>
<dbReference type="AlphaFoldDB" id="A0A8S0SW51"/>
<keyword evidence="3" id="KW-1185">Reference proteome</keyword>
<comment type="caution">
    <text evidence="2">The sequence shown here is derived from an EMBL/GenBank/DDBJ whole genome shotgun (WGS) entry which is preliminary data.</text>
</comment>
<evidence type="ECO:0000313" key="2">
    <source>
        <dbReference type="EMBL" id="CAA2996850.1"/>
    </source>
</evidence>
<dbReference type="OrthoDB" id="1938800at2759"/>
<dbReference type="Proteomes" id="UP000594638">
    <property type="component" value="Unassembled WGS sequence"/>
</dbReference>
<accession>A0A8S0SW51</accession>